<dbReference type="AlphaFoldDB" id="A0A7S2D2J1"/>
<feature type="domain" description="C2H2-type" evidence="2">
    <location>
        <begin position="37"/>
        <end position="60"/>
    </location>
</feature>
<dbReference type="InterPro" id="IPR013087">
    <property type="entry name" value="Znf_C2H2_type"/>
</dbReference>
<reference evidence="3" key="1">
    <citation type="submission" date="2021-01" db="EMBL/GenBank/DDBJ databases">
        <authorList>
            <person name="Corre E."/>
            <person name="Pelletier E."/>
            <person name="Niang G."/>
            <person name="Scheremetjew M."/>
            <person name="Finn R."/>
            <person name="Kale V."/>
            <person name="Holt S."/>
            <person name="Cochrane G."/>
            <person name="Meng A."/>
            <person name="Brown T."/>
            <person name="Cohen L."/>
        </authorList>
    </citation>
    <scope>NUCLEOTIDE SEQUENCE</scope>
    <source>
        <strain evidence="3">UTEX LB 985</strain>
    </source>
</reference>
<feature type="region of interest" description="Disordered" evidence="1">
    <location>
        <begin position="1"/>
        <end position="29"/>
    </location>
</feature>
<protein>
    <recommendedName>
        <fullName evidence="2">C2H2-type domain-containing protein</fullName>
    </recommendedName>
</protein>
<feature type="region of interest" description="Disordered" evidence="1">
    <location>
        <begin position="130"/>
        <end position="175"/>
    </location>
</feature>
<gene>
    <name evidence="3" type="ORF">CBRE1094_LOCUS13284</name>
</gene>
<name>A0A7S2D2J1_9EUKA</name>
<proteinExistence type="predicted"/>
<accession>A0A7S2D2J1</accession>
<evidence type="ECO:0000313" key="3">
    <source>
        <dbReference type="EMBL" id="CAD9441982.1"/>
    </source>
</evidence>
<dbReference type="PROSITE" id="PS00028">
    <property type="entry name" value="ZINC_FINGER_C2H2_1"/>
    <property type="match status" value="1"/>
</dbReference>
<evidence type="ECO:0000259" key="2">
    <source>
        <dbReference type="PROSITE" id="PS00028"/>
    </source>
</evidence>
<organism evidence="3">
    <name type="scientific">Haptolina brevifila</name>
    <dbReference type="NCBI Taxonomy" id="156173"/>
    <lineage>
        <taxon>Eukaryota</taxon>
        <taxon>Haptista</taxon>
        <taxon>Haptophyta</taxon>
        <taxon>Prymnesiophyceae</taxon>
        <taxon>Prymnesiales</taxon>
        <taxon>Prymnesiaceae</taxon>
        <taxon>Haptolina</taxon>
    </lineage>
</organism>
<dbReference type="EMBL" id="HBGU01024446">
    <property type="protein sequence ID" value="CAD9441982.1"/>
    <property type="molecule type" value="Transcribed_RNA"/>
</dbReference>
<evidence type="ECO:0000256" key="1">
    <source>
        <dbReference type="SAM" id="MobiDB-lite"/>
    </source>
</evidence>
<feature type="region of interest" description="Disordered" evidence="1">
    <location>
        <begin position="248"/>
        <end position="280"/>
    </location>
</feature>
<sequence length="280" mass="29767">MMPPSTEEVDEVEHEALGESSSLGAGEKEEPNAIYTCKFPGCDRQYASTDGVRKHCRKSHPEWLREVDLEKATLGCRWAAYCTRQTIEEGGEDPRTTPLGSKRAREIMAAGNAAYNGAFSSTHLEGSSSTAVAKVSHSATREPAPPKEPFGDRGTLVPPAASNRASSSENVVPPETVAVPGTDWITPLPTESKLTPNAQARQRVHALGEIADQEGLPALGNTGGFFAWGMPPLKRGLSLADTREATVTASGGSTMVHDAKDDDSQGPPSRQEAFLDSIIA</sequence>